<keyword evidence="2" id="KW-1185">Reference proteome</keyword>
<dbReference type="Proteomes" id="UP000054018">
    <property type="component" value="Unassembled WGS sequence"/>
</dbReference>
<proteinExistence type="predicted"/>
<dbReference type="STRING" id="765257.A0A0C9ZAQ6"/>
<protein>
    <submittedName>
        <fullName evidence="1">Unplaced genomic scaffold scaffold_157, whole genome shotgun sequence</fullName>
    </submittedName>
</protein>
<name>A0A0C9ZAQ6_9AGAM</name>
<dbReference type="HOGENOM" id="CLU_103041_2_0_1"/>
<gene>
    <name evidence="1" type="ORF">PISMIDRAFT_30791</name>
</gene>
<organism evidence="1 2">
    <name type="scientific">Pisolithus microcarpus 441</name>
    <dbReference type="NCBI Taxonomy" id="765257"/>
    <lineage>
        <taxon>Eukaryota</taxon>
        <taxon>Fungi</taxon>
        <taxon>Dikarya</taxon>
        <taxon>Basidiomycota</taxon>
        <taxon>Agaricomycotina</taxon>
        <taxon>Agaricomycetes</taxon>
        <taxon>Agaricomycetidae</taxon>
        <taxon>Boletales</taxon>
        <taxon>Sclerodermatineae</taxon>
        <taxon>Pisolithaceae</taxon>
        <taxon>Pisolithus</taxon>
    </lineage>
</organism>
<sequence>MLCHWHPRINNYNAVVSFLFQCNMDIKYIGLGPAAKALVYYISDYIMKNDLPVHIRLQALQSTIRSHKAWFDDDTFCSSQYSEKNLLSKSINTMMGRHEISHQRVMSYLVGGKRMKCVSHVYAVKLLWQLFILET</sequence>
<reference evidence="1 2" key="1">
    <citation type="submission" date="2014-04" db="EMBL/GenBank/DDBJ databases">
        <authorList>
            <consortium name="DOE Joint Genome Institute"/>
            <person name="Kuo A."/>
            <person name="Kohler A."/>
            <person name="Costa M.D."/>
            <person name="Nagy L.G."/>
            <person name="Floudas D."/>
            <person name="Copeland A."/>
            <person name="Barry K.W."/>
            <person name="Cichocki N."/>
            <person name="Veneault-Fourrey C."/>
            <person name="LaButti K."/>
            <person name="Lindquist E.A."/>
            <person name="Lipzen A."/>
            <person name="Lundell T."/>
            <person name="Morin E."/>
            <person name="Murat C."/>
            <person name="Sun H."/>
            <person name="Tunlid A."/>
            <person name="Henrissat B."/>
            <person name="Grigoriev I.V."/>
            <person name="Hibbett D.S."/>
            <person name="Martin F."/>
            <person name="Nordberg H.P."/>
            <person name="Cantor M.N."/>
            <person name="Hua S.X."/>
        </authorList>
    </citation>
    <scope>NUCLEOTIDE SEQUENCE [LARGE SCALE GENOMIC DNA]</scope>
    <source>
        <strain evidence="1 2">441</strain>
    </source>
</reference>
<dbReference type="EMBL" id="KN833841">
    <property type="protein sequence ID" value="KIK16983.1"/>
    <property type="molecule type" value="Genomic_DNA"/>
</dbReference>
<accession>A0A0C9ZAQ6</accession>
<reference evidence="2" key="2">
    <citation type="submission" date="2015-01" db="EMBL/GenBank/DDBJ databases">
        <title>Evolutionary Origins and Diversification of the Mycorrhizal Mutualists.</title>
        <authorList>
            <consortium name="DOE Joint Genome Institute"/>
            <consortium name="Mycorrhizal Genomics Consortium"/>
            <person name="Kohler A."/>
            <person name="Kuo A."/>
            <person name="Nagy L.G."/>
            <person name="Floudas D."/>
            <person name="Copeland A."/>
            <person name="Barry K.W."/>
            <person name="Cichocki N."/>
            <person name="Veneault-Fourrey C."/>
            <person name="LaButti K."/>
            <person name="Lindquist E.A."/>
            <person name="Lipzen A."/>
            <person name="Lundell T."/>
            <person name="Morin E."/>
            <person name="Murat C."/>
            <person name="Riley R."/>
            <person name="Ohm R."/>
            <person name="Sun H."/>
            <person name="Tunlid A."/>
            <person name="Henrissat B."/>
            <person name="Grigoriev I.V."/>
            <person name="Hibbett D.S."/>
            <person name="Martin F."/>
        </authorList>
    </citation>
    <scope>NUCLEOTIDE SEQUENCE [LARGE SCALE GENOMIC DNA]</scope>
    <source>
        <strain evidence="2">441</strain>
    </source>
</reference>
<dbReference type="AlphaFoldDB" id="A0A0C9ZAQ6"/>
<evidence type="ECO:0000313" key="1">
    <source>
        <dbReference type="EMBL" id="KIK16983.1"/>
    </source>
</evidence>
<dbReference type="OrthoDB" id="3267861at2759"/>
<evidence type="ECO:0000313" key="2">
    <source>
        <dbReference type="Proteomes" id="UP000054018"/>
    </source>
</evidence>